<reference evidence="5" key="1">
    <citation type="journal article" date="2021" name="Genome Biol. Evol.">
        <title>A High-Quality Reference Genome for a Parasitic Bivalve with Doubly Uniparental Inheritance (Bivalvia: Unionida).</title>
        <authorList>
            <person name="Smith C.H."/>
        </authorList>
    </citation>
    <scope>NUCLEOTIDE SEQUENCE</scope>
    <source>
        <strain evidence="5">CHS0354</strain>
    </source>
</reference>
<dbReference type="InterPro" id="IPR035914">
    <property type="entry name" value="Sperma_CUB_dom_sf"/>
</dbReference>
<feature type="chain" id="PRO_5041906420" description="CUB domain-containing protein" evidence="3">
    <location>
        <begin position="30"/>
        <end position="150"/>
    </location>
</feature>
<protein>
    <recommendedName>
        <fullName evidence="4">CUB domain-containing protein</fullName>
    </recommendedName>
</protein>
<reference evidence="5" key="3">
    <citation type="submission" date="2023-05" db="EMBL/GenBank/DDBJ databases">
        <authorList>
            <person name="Smith C.H."/>
        </authorList>
    </citation>
    <scope>NUCLEOTIDE SEQUENCE</scope>
    <source>
        <strain evidence="5">CHS0354</strain>
        <tissue evidence="5">Mantle</tissue>
    </source>
</reference>
<feature type="signal peptide" evidence="3">
    <location>
        <begin position="1"/>
        <end position="29"/>
    </location>
</feature>
<keyword evidence="3" id="KW-0732">Signal</keyword>
<keyword evidence="6" id="KW-1185">Reference proteome</keyword>
<evidence type="ECO:0000313" key="6">
    <source>
        <dbReference type="Proteomes" id="UP001195483"/>
    </source>
</evidence>
<dbReference type="AlphaFoldDB" id="A0AAE0SRV1"/>
<comment type="caution">
    <text evidence="5">The sequence shown here is derived from an EMBL/GenBank/DDBJ whole genome shotgun (WGS) entry which is preliminary data.</text>
</comment>
<dbReference type="SMART" id="SM00042">
    <property type="entry name" value="CUB"/>
    <property type="match status" value="1"/>
</dbReference>
<comment type="caution">
    <text evidence="2">Lacks conserved residue(s) required for the propagation of feature annotation.</text>
</comment>
<organism evidence="5 6">
    <name type="scientific">Potamilus streckersoni</name>
    <dbReference type="NCBI Taxonomy" id="2493646"/>
    <lineage>
        <taxon>Eukaryota</taxon>
        <taxon>Metazoa</taxon>
        <taxon>Spiralia</taxon>
        <taxon>Lophotrochozoa</taxon>
        <taxon>Mollusca</taxon>
        <taxon>Bivalvia</taxon>
        <taxon>Autobranchia</taxon>
        <taxon>Heteroconchia</taxon>
        <taxon>Palaeoheterodonta</taxon>
        <taxon>Unionida</taxon>
        <taxon>Unionoidea</taxon>
        <taxon>Unionidae</taxon>
        <taxon>Ambleminae</taxon>
        <taxon>Lampsilini</taxon>
        <taxon>Potamilus</taxon>
    </lineage>
</organism>
<name>A0AAE0SRV1_9BIVA</name>
<dbReference type="PROSITE" id="PS01180">
    <property type="entry name" value="CUB"/>
    <property type="match status" value="1"/>
</dbReference>
<proteinExistence type="predicted"/>
<keyword evidence="1" id="KW-1015">Disulfide bond</keyword>
<dbReference type="CDD" id="cd00041">
    <property type="entry name" value="CUB"/>
    <property type="match status" value="1"/>
</dbReference>
<feature type="domain" description="CUB" evidence="4">
    <location>
        <begin position="34"/>
        <end position="139"/>
    </location>
</feature>
<evidence type="ECO:0000259" key="4">
    <source>
        <dbReference type="PROSITE" id="PS01180"/>
    </source>
</evidence>
<sequence>MAGRNTFRSAFWNAMGILHVRITLWQLYGASVDCTKEYVSMMGSLSSEHYPSPYVSNTDCLYSILPAGNPGLYKLAFHDIRLPSDGDFVEVTEGSTGKQLGLFTTPGPVPILVGDSFIVRFKTNAAGNDIGFSLSWSRKFNNSFSAMINF</sequence>
<reference evidence="5" key="2">
    <citation type="journal article" date="2021" name="Genome Biol. Evol.">
        <title>Developing a high-quality reference genome for a parasitic bivalve with doubly uniparental inheritance (Bivalvia: Unionida).</title>
        <authorList>
            <person name="Smith C.H."/>
        </authorList>
    </citation>
    <scope>NUCLEOTIDE SEQUENCE</scope>
    <source>
        <strain evidence="5">CHS0354</strain>
        <tissue evidence="5">Mantle</tissue>
    </source>
</reference>
<gene>
    <name evidence="5" type="ORF">CHS0354_038033</name>
</gene>
<evidence type="ECO:0000256" key="3">
    <source>
        <dbReference type="SAM" id="SignalP"/>
    </source>
</evidence>
<evidence type="ECO:0000256" key="1">
    <source>
        <dbReference type="ARBA" id="ARBA00023157"/>
    </source>
</evidence>
<dbReference type="EMBL" id="JAEAOA010002221">
    <property type="protein sequence ID" value="KAK3596696.1"/>
    <property type="molecule type" value="Genomic_DNA"/>
</dbReference>
<dbReference type="InterPro" id="IPR000859">
    <property type="entry name" value="CUB_dom"/>
</dbReference>
<dbReference type="SUPFAM" id="SSF49854">
    <property type="entry name" value="Spermadhesin, CUB domain"/>
    <property type="match status" value="1"/>
</dbReference>
<evidence type="ECO:0000256" key="2">
    <source>
        <dbReference type="PROSITE-ProRule" id="PRU00059"/>
    </source>
</evidence>
<evidence type="ECO:0000313" key="5">
    <source>
        <dbReference type="EMBL" id="KAK3596696.1"/>
    </source>
</evidence>
<dbReference type="Proteomes" id="UP001195483">
    <property type="component" value="Unassembled WGS sequence"/>
</dbReference>
<dbReference type="Gene3D" id="2.60.120.290">
    <property type="entry name" value="Spermadhesin, CUB domain"/>
    <property type="match status" value="1"/>
</dbReference>
<accession>A0AAE0SRV1</accession>
<dbReference type="Pfam" id="PF00431">
    <property type="entry name" value="CUB"/>
    <property type="match status" value="1"/>
</dbReference>